<evidence type="ECO:0000259" key="1">
    <source>
        <dbReference type="Pfam" id="PF12641"/>
    </source>
</evidence>
<dbReference type="GO" id="GO:0006783">
    <property type="term" value="P:heme biosynthetic process"/>
    <property type="evidence" value="ECO:0007669"/>
    <property type="project" value="TreeGrafter"/>
</dbReference>
<dbReference type="GO" id="GO:0016651">
    <property type="term" value="F:oxidoreductase activity, acting on NAD(P)H"/>
    <property type="evidence" value="ECO:0007669"/>
    <property type="project" value="UniProtKB-ARBA"/>
</dbReference>
<dbReference type="InterPro" id="IPR008254">
    <property type="entry name" value="Flavodoxin/NO_synth"/>
</dbReference>
<accession>A0A4V2Q8I7</accession>
<comment type="caution">
    <text evidence="2">The sequence shown here is derived from an EMBL/GenBank/DDBJ whole genome shotgun (WGS) entry which is preliminary data.</text>
</comment>
<sequence length="173" mass="18636">MKTLIVYSSLTGNTRQIAEAIYEIFGEQADLFPVEKAPSADGYDLVAVGFWVDRGTADKKAQGYLGGLRNQQVALFATLGAYPDSEHAAKSMANAAALLDESNQVVGTFICQGKVDPRLIEQFKKLPEGHPHGLNAERLARHQEAAKHPDAADLNNAKAVFSEIKGKLQGTAL</sequence>
<dbReference type="InterPro" id="IPR052200">
    <property type="entry name" value="Protoporphyrinogen_IX_DH"/>
</dbReference>
<dbReference type="InterPro" id="IPR029039">
    <property type="entry name" value="Flavoprotein-like_sf"/>
</dbReference>
<dbReference type="GO" id="GO:0009055">
    <property type="term" value="F:electron transfer activity"/>
    <property type="evidence" value="ECO:0007669"/>
    <property type="project" value="InterPro"/>
</dbReference>
<dbReference type="PROSITE" id="PS00201">
    <property type="entry name" value="FLAVODOXIN"/>
    <property type="match status" value="1"/>
</dbReference>
<dbReference type="OrthoDB" id="307208at2"/>
<dbReference type="AlphaFoldDB" id="A0A4V2Q8I7"/>
<evidence type="ECO:0000313" key="2">
    <source>
        <dbReference type="EMBL" id="TCL36840.1"/>
    </source>
</evidence>
<dbReference type="Pfam" id="PF12641">
    <property type="entry name" value="Flavodoxin_3"/>
    <property type="match status" value="1"/>
</dbReference>
<dbReference type="PANTHER" id="PTHR38030">
    <property type="entry name" value="PROTOPORPHYRINOGEN IX DEHYDROGENASE [MENAQUINONE]"/>
    <property type="match status" value="1"/>
</dbReference>
<reference evidence="2 3" key="1">
    <citation type="submission" date="2019-03" db="EMBL/GenBank/DDBJ databases">
        <title>Genomic Encyclopedia of Type Strains, Phase IV (KMG-IV): sequencing the most valuable type-strain genomes for metagenomic binning, comparative biology and taxonomic classification.</title>
        <authorList>
            <person name="Goeker M."/>
        </authorList>
    </citation>
    <scope>NUCLEOTIDE SEQUENCE [LARGE SCALE GENOMIC DNA]</scope>
    <source>
        <strain evidence="2 3">DSM 15969</strain>
    </source>
</reference>
<dbReference type="SUPFAM" id="SSF52218">
    <property type="entry name" value="Flavoproteins"/>
    <property type="match status" value="1"/>
</dbReference>
<keyword evidence="3" id="KW-1185">Reference proteome</keyword>
<dbReference type="GO" id="GO:0070819">
    <property type="term" value="F:menaquinone-dependent protoporphyrinogen oxidase activity"/>
    <property type="evidence" value="ECO:0007669"/>
    <property type="project" value="TreeGrafter"/>
</dbReference>
<dbReference type="PANTHER" id="PTHR38030:SF2">
    <property type="entry name" value="PROTOPORPHYRINOGEN IX DEHYDROGENASE [QUINONE]"/>
    <property type="match status" value="1"/>
</dbReference>
<dbReference type="Gene3D" id="3.40.50.360">
    <property type="match status" value="1"/>
</dbReference>
<gene>
    <name evidence="2" type="ORF">EV210_107104</name>
</gene>
<dbReference type="InterPro" id="IPR001226">
    <property type="entry name" value="Flavodoxin_CS"/>
</dbReference>
<name>A0A4V2Q8I7_9FIRM</name>
<proteinExistence type="predicted"/>
<feature type="domain" description="Flavodoxin-like" evidence="1">
    <location>
        <begin position="4"/>
        <end position="161"/>
    </location>
</feature>
<dbReference type="RefSeq" id="WP_132080384.1">
    <property type="nucleotide sequence ID" value="NZ_SLUI01000007.1"/>
</dbReference>
<dbReference type="EMBL" id="SLUI01000007">
    <property type="protein sequence ID" value="TCL36840.1"/>
    <property type="molecule type" value="Genomic_DNA"/>
</dbReference>
<dbReference type="Proteomes" id="UP000295063">
    <property type="component" value="Unassembled WGS sequence"/>
</dbReference>
<dbReference type="GO" id="GO:0010181">
    <property type="term" value="F:FMN binding"/>
    <property type="evidence" value="ECO:0007669"/>
    <property type="project" value="InterPro"/>
</dbReference>
<protein>
    <submittedName>
        <fullName evidence="2">Flavodoxin-like protein</fullName>
    </submittedName>
</protein>
<organism evidence="2 3">
    <name type="scientific">Anaerospora hongkongensis</name>
    <dbReference type="NCBI Taxonomy" id="244830"/>
    <lineage>
        <taxon>Bacteria</taxon>
        <taxon>Bacillati</taxon>
        <taxon>Bacillota</taxon>
        <taxon>Negativicutes</taxon>
        <taxon>Selenomonadales</taxon>
        <taxon>Sporomusaceae</taxon>
        <taxon>Anaerospora</taxon>
    </lineage>
</organism>
<evidence type="ECO:0000313" key="3">
    <source>
        <dbReference type="Proteomes" id="UP000295063"/>
    </source>
</evidence>